<feature type="transmembrane region" description="Helical" evidence="8">
    <location>
        <begin position="21"/>
        <end position="48"/>
    </location>
</feature>
<dbReference type="PANTHER" id="PTHR42718:SF46">
    <property type="entry name" value="BLR6921 PROTEIN"/>
    <property type="match status" value="1"/>
</dbReference>
<keyword evidence="4 8" id="KW-0812">Transmembrane</keyword>
<dbReference type="InterPro" id="IPR036259">
    <property type="entry name" value="MFS_trans_sf"/>
</dbReference>
<dbReference type="Proteomes" id="UP001556631">
    <property type="component" value="Unassembled WGS sequence"/>
</dbReference>
<feature type="transmembrane region" description="Helical" evidence="8">
    <location>
        <begin position="120"/>
        <end position="138"/>
    </location>
</feature>
<name>A0ABV3SZC8_9ACTN</name>
<dbReference type="EMBL" id="JBFPJR010000018">
    <property type="protein sequence ID" value="MEX0428300.1"/>
    <property type="molecule type" value="Genomic_DNA"/>
</dbReference>
<feature type="transmembrane region" description="Helical" evidence="8">
    <location>
        <begin position="184"/>
        <end position="203"/>
    </location>
</feature>
<feature type="transmembrane region" description="Helical" evidence="8">
    <location>
        <begin position="248"/>
        <end position="268"/>
    </location>
</feature>
<protein>
    <submittedName>
        <fullName evidence="10">MFS transporter</fullName>
    </submittedName>
</protein>
<feature type="transmembrane region" description="Helical" evidence="8">
    <location>
        <begin position="352"/>
        <end position="373"/>
    </location>
</feature>
<comment type="caution">
    <text evidence="10">The sequence shown here is derived from an EMBL/GenBank/DDBJ whole genome shotgun (WGS) entry which is preliminary data.</text>
</comment>
<proteinExistence type="predicted"/>
<evidence type="ECO:0000313" key="11">
    <source>
        <dbReference type="Proteomes" id="UP001556631"/>
    </source>
</evidence>
<feature type="transmembrane region" description="Helical" evidence="8">
    <location>
        <begin position="215"/>
        <end position="236"/>
    </location>
</feature>
<feature type="transmembrane region" description="Helical" evidence="8">
    <location>
        <begin position="90"/>
        <end position="108"/>
    </location>
</feature>
<dbReference type="Gene3D" id="1.20.1720.10">
    <property type="entry name" value="Multidrug resistance protein D"/>
    <property type="match status" value="1"/>
</dbReference>
<keyword evidence="2" id="KW-0813">Transport</keyword>
<dbReference type="CDD" id="cd17321">
    <property type="entry name" value="MFS_MMR_MDR_like"/>
    <property type="match status" value="1"/>
</dbReference>
<dbReference type="PANTHER" id="PTHR42718">
    <property type="entry name" value="MAJOR FACILITATOR SUPERFAMILY MULTIDRUG TRANSPORTER MFSC"/>
    <property type="match status" value="1"/>
</dbReference>
<gene>
    <name evidence="10" type="ORF">AB3X52_11780</name>
</gene>
<feature type="transmembrane region" description="Helical" evidence="8">
    <location>
        <begin position="508"/>
        <end position="530"/>
    </location>
</feature>
<evidence type="ECO:0000256" key="4">
    <source>
        <dbReference type="ARBA" id="ARBA00022692"/>
    </source>
</evidence>
<feature type="transmembrane region" description="Helical" evidence="8">
    <location>
        <begin position="288"/>
        <end position="309"/>
    </location>
</feature>
<feature type="transmembrane region" description="Helical" evidence="8">
    <location>
        <begin position="321"/>
        <end position="340"/>
    </location>
</feature>
<dbReference type="InterPro" id="IPR020846">
    <property type="entry name" value="MFS_dom"/>
</dbReference>
<evidence type="ECO:0000256" key="5">
    <source>
        <dbReference type="ARBA" id="ARBA00022989"/>
    </source>
</evidence>
<dbReference type="SUPFAM" id="SSF103473">
    <property type="entry name" value="MFS general substrate transporter"/>
    <property type="match status" value="1"/>
</dbReference>
<feature type="compositionally biased region" description="Basic and acidic residues" evidence="7">
    <location>
        <begin position="539"/>
        <end position="548"/>
    </location>
</feature>
<feature type="transmembrane region" description="Helical" evidence="8">
    <location>
        <begin position="60"/>
        <end position="78"/>
    </location>
</feature>
<keyword evidence="5 8" id="KW-1133">Transmembrane helix</keyword>
<keyword evidence="11" id="KW-1185">Reference proteome</keyword>
<dbReference type="RefSeq" id="WP_367994267.1">
    <property type="nucleotide sequence ID" value="NZ_JBFPJR010000018.1"/>
</dbReference>
<evidence type="ECO:0000256" key="8">
    <source>
        <dbReference type="SAM" id="Phobius"/>
    </source>
</evidence>
<evidence type="ECO:0000256" key="6">
    <source>
        <dbReference type="ARBA" id="ARBA00023136"/>
    </source>
</evidence>
<keyword evidence="6 8" id="KW-0472">Membrane</keyword>
<sequence length="567" mass="58823">MTTLDKAGPPARAAGTGPRHLGWALVLINIAQLMVVLDATIANIALPYIGQDLHIGQADLTWIVTGYALAFGGLLLLGGRLGDLYGRRRIFMVGLAVFAIASLAGGLAQNEGLLLAARGLQGFGAAMASPAALALITTTFPAGPARNRAFAVYAAMSGAGAAVGLILGGWLTGLDSVFGASIDGWRLTFLINVPIGLVAAALAPRFLAESQRHRGWLDIPGAITGTLGLMGIVFGLNRAGEAAYGWGSGQTIGALVAGVVLLVVFAVVESRVEHPLLPIRIFANRTRAVSFAAMMIAPAAMFAMFYYLSLFIQQIVGYSPLHAGFAFLPFSFGIVIGATTASKLVARIDPRFLAGTGTLLAAFSLFMFSRISIDDSPGSVLAHLARNETAGTGLNYWAHIFPFIVTMAIGMGMTFVSMTLTAVHHVRAEDSGIGSGVLNTMQQVGGALGLATLSTVALHFINQRGAEVGPALAQGIQQAGQSPTATVPGSSMSLLEGSTFQATFTEGATHAFVVGSVMMLVASALIWLLLNVKHTELATDNPADRAPDTVEDELGDDLVAPETVPAD</sequence>
<keyword evidence="3" id="KW-1003">Cell membrane</keyword>
<feature type="region of interest" description="Disordered" evidence="7">
    <location>
        <begin position="539"/>
        <end position="567"/>
    </location>
</feature>
<feature type="transmembrane region" description="Helical" evidence="8">
    <location>
        <begin position="150"/>
        <end position="172"/>
    </location>
</feature>
<dbReference type="InterPro" id="IPR011701">
    <property type="entry name" value="MFS"/>
</dbReference>
<evidence type="ECO:0000256" key="7">
    <source>
        <dbReference type="SAM" id="MobiDB-lite"/>
    </source>
</evidence>
<evidence type="ECO:0000256" key="3">
    <source>
        <dbReference type="ARBA" id="ARBA00022475"/>
    </source>
</evidence>
<feature type="transmembrane region" description="Helical" evidence="8">
    <location>
        <begin position="444"/>
        <end position="461"/>
    </location>
</feature>
<evidence type="ECO:0000256" key="1">
    <source>
        <dbReference type="ARBA" id="ARBA00004651"/>
    </source>
</evidence>
<evidence type="ECO:0000256" key="2">
    <source>
        <dbReference type="ARBA" id="ARBA00022448"/>
    </source>
</evidence>
<dbReference type="Pfam" id="PF07690">
    <property type="entry name" value="MFS_1"/>
    <property type="match status" value="1"/>
</dbReference>
<evidence type="ECO:0000259" key="9">
    <source>
        <dbReference type="PROSITE" id="PS50850"/>
    </source>
</evidence>
<feature type="domain" description="Major facilitator superfamily (MFS) profile" evidence="9">
    <location>
        <begin position="24"/>
        <end position="534"/>
    </location>
</feature>
<reference evidence="10 11" key="1">
    <citation type="submission" date="2024-07" db="EMBL/GenBank/DDBJ databases">
        <authorList>
            <person name="Lee S."/>
            <person name="Kang M."/>
        </authorList>
    </citation>
    <scope>NUCLEOTIDE SEQUENCE [LARGE SCALE GENOMIC DNA]</scope>
    <source>
        <strain evidence="10 11">DS6</strain>
    </source>
</reference>
<comment type="subcellular location">
    <subcellularLocation>
        <location evidence="1">Cell membrane</location>
        <topology evidence="1">Multi-pass membrane protein</topology>
    </subcellularLocation>
</comment>
<evidence type="ECO:0000313" key="10">
    <source>
        <dbReference type="EMBL" id="MEX0428300.1"/>
    </source>
</evidence>
<feature type="transmembrane region" description="Helical" evidence="8">
    <location>
        <begin position="396"/>
        <end position="423"/>
    </location>
</feature>
<dbReference type="PROSITE" id="PS50850">
    <property type="entry name" value="MFS"/>
    <property type="match status" value="1"/>
</dbReference>
<dbReference type="Gene3D" id="1.20.1250.20">
    <property type="entry name" value="MFS general substrate transporter like domains"/>
    <property type="match status" value="1"/>
</dbReference>
<accession>A0ABV3SZC8</accession>
<organism evidence="10 11">
    <name type="scientific">Nocardioides eburneus</name>
    <dbReference type="NCBI Taxonomy" id="3231482"/>
    <lineage>
        <taxon>Bacteria</taxon>
        <taxon>Bacillati</taxon>
        <taxon>Actinomycetota</taxon>
        <taxon>Actinomycetes</taxon>
        <taxon>Propionibacteriales</taxon>
        <taxon>Nocardioidaceae</taxon>
        <taxon>Nocardioides</taxon>
    </lineage>
</organism>